<evidence type="ECO:0000259" key="1">
    <source>
        <dbReference type="Pfam" id="PF13280"/>
    </source>
</evidence>
<protein>
    <recommendedName>
        <fullName evidence="1">WYL domain-containing protein</fullName>
    </recommendedName>
</protein>
<name>A0ABW2ZZB1_9ACTN</name>
<dbReference type="EMBL" id="JBHTHM010000211">
    <property type="protein sequence ID" value="MFD0783719.1"/>
    <property type="molecule type" value="Genomic_DNA"/>
</dbReference>
<dbReference type="Proteomes" id="UP001597053">
    <property type="component" value="Unassembled WGS sequence"/>
</dbReference>
<keyword evidence="3" id="KW-1185">Reference proteome</keyword>
<feature type="non-terminal residue" evidence="2">
    <location>
        <position position="1"/>
    </location>
</feature>
<dbReference type="Pfam" id="PF13280">
    <property type="entry name" value="WYL"/>
    <property type="match status" value="1"/>
</dbReference>
<evidence type="ECO:0000313" key="3">
    <source>
        <dbReference type="Proteomes" id="UP001597053"/>
    </source>
</evidence>
<dbReference type="PROSITE" id="PS52050">
    <property type="entry name" value="WYL"/>
    <property type="match status" value="1"/>
</dbReference>
<comment type="caution">
    <text evidence="2">The sequence shown here is derived from an EMBL/GenBank/DDBJ whole genome shotgun (WGS) entry which is preliminary data.</text>
</comment>
<proteinExistence type="predicted"/>
<sequence>GGRGATGPAPAQGHSDALAVLQQAVRDKALVWVGYVDAHGATASRLVKPVSIGAGYLRAEDERTEMLHTFALHRITAAVRPD</sequence>
<organism evidence="2 3">
    <name type="scientific">Micromonospora azadirachtae</name>
    <dbReference type="NCBI Taxonomy" id="1970735"/>
    <lineage>
        <taxon>Bacteria</taxon>
        <taxon>Bacillati</taxon>
        <taxon>Actinomycetota</taxon>
        <taxon>Actinomycetes</taxon>
        <taxon>Micromonosporales</taxon>
        <taxon>Micromonosporaceae</taxon>
        <taxon>Micromonospora</taxon>
    </lineage>
</organism>
<gene>
    <name evidence="2" type="ORF">ACFQZ8_07315</name>
</gene>
<evidence type="ECO:0000313" key="2">
    <source>
        <dbReference type="EMBL" id="MFD0783719.1"/>
    </source>
</evidence>
<reference evidence="3" key="1">
    <citation type="journal article" date="2019" name="Int. J. Syst. Evol. Microbiol.">
        <title>The Global Catalogue of Microorganisms (GCM) 10K type strain sequencing project: providing services to taxonomists for standard genome sequencing and annotation.</title>
        <authorList>
            <consortium name="The Broad Institute Genomics Platform"/>
            <consortium name="The Broad Institute Genome Sequencing Center for Infectious Disease"/>
            <person name="Wu L."/>
            <person name="Ma J."/>
        </authorList>
    </citation>
    <scope>NUCLEOTIDE SEQUENCE [LARGE SCALE GENOMIC DNA]</scope>
    <source>
        <strain evidence="3">JCM 32148</strain>
    </source>
</reference>
<accession>A0ABW2ZZB1</accession>
<dbReference type="InterPro" id="IPR026881">
    <property type="entry name" value="WYL_dom"/>
</dbReference>
<feature type="domain" description="WYL" evidence="1">
    <location>
        <begin position="17"/>
        <end position="78"/>
    </location>
</feature>